<feature type="chain" id="PRO_5001916344" description="Lipoprotein" evidence="1">
    <location>
        <begin position="23"/>
        <end position="162"/>
    </location>
</feature>
<dbReference type="AlphaFoldDB" id="A0A096ADT2"/>
<dbReference type="EMBL" id="JRNQ01000030">
    <property type="protein sequence ID" value="KGF44706.1"/>
    <property type="molecule type" value="Genomic_DNA"/>
</dbReference>
<dbReference type="PROSITE" id="PS51257">
    <property type="entry name" value="PROKAR_LIPOPROTEIN"/>
    <property type="match status" value="1"/>
</dbReference>
<gene>
    <name evidence="2" type="ORF">HMPREF0647_05730</name>
</gene>
<evidence type="ECO:0008006" key="4">
    <source>
        <dbReference type="Google" id="ProtNLM"/>
    </source>
</evidence>
<protein>
    <recommendedName>
        <fullName evidence="4">Lipoprotein</fullName>
    </recommendedName>
</protein>
<evidence type="ECO:0000313" key="2">
    <source>
        <dbReference type="EMBL" id="KGF44706.1"/>
    </source>
</evidence>
<feature type="signal peptide" evidence="1">
    <location>
        <begin position="1"/>
        <end position="22"/>
    </location>
</feature>
<dbReference type="Proteomes" id="UP000029525">
    <property type="component" value="Unassembled WGS sequence"/>
</dbReference>
<accession>A0A096ADT2</accession>
<dbReference type="RefSeq" id="WP_036866979.1">
    <property type="nucleotide sequence ID" value="NZ_JRNQ01000030.1"/>
</dbReference>
<name>A0A096ADT2_9BACT</name>
<evidence type="ECO:0000256" key="1">
    <source>
        <dbReference type="SAM" id="SignalP"/>
    </source>
</evidence>
<keyword evidence="1" id="KW-0732">Signal</keyword>
<dbReference type="OrthoDB" id="9794557at2"/>
<evidence type="ECO:0000313" key="3">
    <source>
        <dbReference type="Proteomes" id="UP000029525"/>
    </source>
</evidence>
<organism evidence="2 3">
    <name type="scientific">Prevotella bivia DNF00320</name>
    <dbReference type="NCBI Taxonomy" id="1401068"/>
    <lineage>
        <taxon>Bacteria</taxon>
        <taxon>Pseudomonadati</taxon>
        <taxon>Bacteroidota</taxon>
        <taxon>Bacteroidia</taxon>
        <taxon>Bacteroidales</taxon>
        <taxon>Prevotellaceae</taxon>
        <taxon>Prevotella</taxon>
    </lineage>
</organism>
<sequence>MKVTQKKSLLILIIFSSMLLTSCKENYSNGEKVGNLIEFTQKGVWWDSWEGRLNMTQTGMNTSGEPFSFSFDNDRDNQDSLITLMKEAQVKGWKIKLRYHETWGFKNLFQNRGETDYFIDEVTVLDKNFANPLRNSFGGGGRQGRVVDTVFVVIDKSQLKKK</sequence>
<proteinExistence type="predicted"/>
<reference evidence="2 3" key="1">
    <citation type="submission" date="2014-07" db="EMBL/GenBank/DDBJ databases">
        <authorList>
            <person name="McCorrison J."/>
            <person name="Sanka R."/>
            <person name="Torralba M."/>
            <person name="Gillis M."/>
            <person name="Haft D.H."/>
            <person name="Methe B."/>
            <person name="Sutton G."/>
            <person name="Nelson K.E."/>
        </authorList>
    </citation>
    <scope>NUCLEOTIDE SEQUENCE [LARGE SCALE GENOMIC DNA]</scope>
    <source>
        <strain evidence="2 3">DNF00320</strain>
    </source>
</reference>
<comment type="caution">
    <text evidence="2">The sequence shown here is derived from an EMBL/GenBank/DDBJ whole genome shotgun (WGS) entry which is preliminary data.</text>
</comment>